<evidence type="ECO:0000256" key="2">
    <source>
        <dbReference type="ARBA" id="ARBA00023027"/>
    </source>
</evidence>
<dbReference type="AlphaFoldDB" id="A0A5R9ABR6"/>
<proteinExistence type="inferred from homology"/>
<dbReference type="OrthoDB" id="5193947at2"/>
<dbReference type="SMART" id="SM00984">
    <property type="entry name" value="UDPG_MGDP_dh_C"/>
    <property type="match status" value="1"/>
</dbReference>
<dbReference type="PANTHER" id="PTHR43491:SF1">
    <property type="entry name" value="UDP-N-ACETYL-D-MANNOSAMINE DEHYDROGENASE"/>
    <property type="match status" value="1"/>
</dbReference>
<dbReference type="PANTHER" id="PTHR43491">
    <property type="entry name" value="UDP-N-ACETYL-D-MANNOSAMINE DEHYDROGENASE"/>
    <property type="match status" value="1"/>
</dbReference>
<dbReference type="Pfam" id="PF03721">
    <property type="entry name" value="UDPG_MGDP_dh_N"/>
    <property type="match status" value="1"/>
</dbReference>
<dbReference type="InterPro" id="IPR028359">
    <property type="entry name" value="UDP_ManNAc/GlcNAc_DH"/>
</dbReference>
<comment type="similarity">
    <text evidence="3">Belongs to the UDP-glucose/GDP-mannose dehydrogenase family.</text>
</comment>
<dbReference type="NCBIfam" id="TIGR03026">
    <property type="entry name" value="NDP-sugDHase"/>
    <property type="match status" value="1"/>
</dbReference>
<accession>A0A5R9ABR6</accession>
<dbReference type="Gene3D" id="1.20.5.100">
    <property type="entry name" value="Cytochrome c1, transmembrane anchor, C-terminal"/>
    <property type="match status" value="1"/>
</dbReference>
<evidence type="ECO:0000313" key="5">
    <source>
        <dbReference type="EMBL" id="TLP75574.1"/>
    </source>
</evidence>
<name>A0A5R9ABR6_9MICC</name>
<dbReference type="PIRSF" id="PIRSF000124">
    <property type="entry name" value="UDPglc_GDPman_dh"/>
    <property type="match status" value="1"/>
</dbReference>
<dbReference type="InterPro" id="IPR001732">
    <property type="entry name" value="UDP-Glc/GDP-Man_DH_N"/>
</dbReference>
<dbReference type="InterPro" id="IPR008927">
    <property type="entry name" value="6-PGluconate_DH-like_C_sf"/>
</dbReference>
<dbReference type="Pfam" id="PF00984">
    <property type="entry name" value="UDPG_MGDP_dh"/>
    <property type="match status" value="1"/>
</dbReference>
<dbReference type="Gene3D" id="3.40.50.720">
    <property type="entry name" value="NAD(P)-binding Rossmann-like Domain"/>
    <property type="match status" value="2"/>
</dbReference>
<dbReference type="GO" id="GO:0016628">
    <property type="term" value="F:oxidoreductase activity, acting on the CH-CH group of donors, NAD or NADP as acceptor"/>
    <property type="evidence" value="ECO:0007669"/>
    <property type="project" value="InterPro"/>
</dbReference>
<dbReference type="Proteomes" id="UP000306544">
    <property type="component" value="Unassembled WGS sequence"/>
</dbReference>
<keyword evidence="2" id="KW-0520">NAD</keyword>
<dbReference type="SUPFAM" id="SSF51735">
    <property type="entry name" value="NAD(P)-binding Rossmann-fold domains"/>
    <property type="match status" value="1"/>
</dbReference>
<evidence type="ECO:0000256" key="3">
    <source>
        <dbReference type="PIRNR" id="PIRNR000124"/>
    </source>
</evidence>
<comment type="caution">
    <text evidence="5">The sequence shown here is derived from an EMBL/GenBank/DDBJ whole genome shotgun (WGS) entry which is preliminary data.</text>
</comment>
<dbReference type="RefSeq" id="WP_138170317.1">
    <property type="nucleotide sequence ID" value="NZ_VAWA01000008.1"/>
</dbReference>
<dbReference type="PIRSF" id="PIRSF500136">
    <property type="entry name" value="UDP_ManNAc_DH"/>
    <property type="match status" value="1"/>
</dbReference>
<dbReference type="GO" id="GO:0051287">
    <property type="term" value="F:NAD binding"/>
    <property type="evidence" value="ECO:0007669"/>
    <property type="project" value="InterPro"/>
</dbReference>
<dbReference type="SUPFAM" id="SSF52413">
    <property type="entry name" value="UDP-glucose/GDP-mannose dehydrogenase C-terminal domain"/>
    <property type="match status" value="1"/>
</dbReference>
<dbReference type="EC" id="1.1.1.336" evidence="5"/>
<evidence type="ECO:0000313" key="6">
    <source>
        <dbReference type="Proteomes" id="UP000306544"/>
    </source>
</evidence>
<dbReference type="GO" id="GO:0000271">
    <property type="term" value="P:polysaccharide biosynthetic process"/>
    <property type="evidence" value="ECO:0007669"/>
    <property type="project" value="InterPro"/>
</dbReference>
<dbReference type="EMBL" id="VAWA01000008">
    <property type="protein sequence ID" value="TLP75574.1"/>
    <property type="molecule type" value="Genomic_DNA"/>
</dbReference>
<dbReference type="InterPro" id="IPR014027">
    <property type="entry name" value="UDP-Glc/GDP-Man_DH_C"/>
</dbReference>
<dbReference type="InterPro" id="IPR036220">
    <property type="entry name" value="UDP-Glc/GDP-Man_DH_C_sf"/>
</dbReference>
<dbReference type="Pfam" id="PF03720">
    <property type="entry name" value="UDPG_MGDP_dh_C"/>
    <property type="match status" value="1"/>
</dbReference>
<evidence type="ECO:0000256" key="1">
    <source>
        <dbReference type="ARBA" id="ARBA00023002"/>
    </source>
</evidence>
<protein>
    <submittedName>
        <fullName evidence="5">UDP-N-acetyl-D-mannosamine dehydrogenase</fullName>
        <ecNumber evidence="5">1.1.1.336</ecNumber>
    </submittedName>
</protein>
<keyword evidence="6" id="KW-1185">Reference proteome</keyword>
<dbReference type="NCBIfam" id="NF008286">
    <property type="entry name" value="PRK11064.1"/>
    <property type="match status" value="1"/>
</dbReference>
<organism evidence="5 6">
    <name type="scientific">Nesterenkonia sphaerica</name>
    <dbReference type="NCBI Taxonomy" id="1804988"/>
    <lineage>
        <taxon>Bacteria</taxon>
        <taxon>Bacillati</taxon>
        <taxon>Actinomycetota</taxon>
        <taxon>Actinomycetes</taxon>
        <taxon>Micrococcales</taxon>
        <taxon>Micrococcaceae</taxon>
        <taxon>Nesterenkonia</taxon>
    </lineage>
</organism>
<keyword evidence="1 5" id="KW-0560">Oxidoreductase</keyword>
<reference evidence="5 6" key="1">
    <citation type="submission" date="2019-05" db="EMBL/GenBank/DDBJ databases">
        <title>Nesterenkonia sp. GY239, isolated from the Southern Atlantic Ocean.</title>
        <authorList>
            <person name="Zhang G."/>
        </authorList>
    </citation>
    <scope>NUCLEOTIDE SEQUENCE [LARGE SCALE GENOMIC DNA]</scope>
    <source>
        <strain evidence="5 6">GY239</strain>
    </source>
</reference>
<feature type="domain" description="UDP-glucose/GDP-mannose dehydrogenase C-terminal" evidence="4">
    <location>
        <begin position="312"/>
        <end position="411"/>
    </location>
</feature>
<dbReference type="SUPFAM" id="SSF48179">
    <property type="entry name" value="6-phosphogluconate dehydrogenase C-terminal domain-like"/>
    <property type="match status" value="1"/>
</dbReference>
<dbReference type="InterPro" id="IPR014026">
    <property type="entry name" value="UDP-Glc/GDP-Man_DH_dimer"/>
</dbReference>
<evidence type="ECO:0000259" key="4">
    <source>
        <dbReference type="SMART" id="SM00984"/>
    </source>
</evidence>
<dbReference type="InterPro" id="IPR017476">
    <property type="entry name" value="UDP-Glc/GDP-Man"/>
</dbReference>
<gene>
    <name evidence="5" type="primary">wecC</name>
    <name evidence="5" type="ORF">FEF27_07935</name>
</gene>
<dbReference type="GO" id="GO:0089714">
    <property type="term" value="F:UDP-N-acetyl-D-mannosamine dehydrogenase activity"/>
    <property type="evidence" value="ECO:0007669"/>
    <property type="project" value="UniProtKB-EC"/>
</dbReference>
<sequence>MTRDFKRVAVVGLGYIGLPTAAILADHGVRTFGVDVSQSVVNSVNRGEVPFVEPGLREVLKRAVEAGKLSATNETPSADAFIVAVPTPFTKNRKADLTYIDAAAKSVAPKLQGGELVILESTSPPGTTERLRDVLLAERPDLSAEDVHVAHCPERVLPGKIMHEMLTNDRIIGGISPKAAVAARELYRSFCSGELLLTNARTAELAKLTENSFRDVNIAFANELSLICDKLEVDPWELIELANHHPRVNILQPGPGVGGHCIAVDPWFIVEAAPEESRLIRTARETNDAKPEWVLGRIEQAIEDHDGDATVGLFGLTFKPNIDDLRESPALHILESLAQRHPTTQILAVEPHIEALPAALAAKRNVTLTPTEDALSTAHIGVLLVDHDVFKTVTRTQLGGTKVIDTRGIWQ</sequence>
<dbReference type="InterPro" id="IPR036291">
    <property type="entry name" value="NAD(P)-bd_dom_sf"/>
</dbReference>